<dbReference type="GeneID" id="105273951"/>
<feature type="compositionally biased region" description="Polar residues" evidence="1">
    <location>
        <begin position="112"/>
        <end position="123"/>
    </location>
</feature>
<dbReference type="KEGG" id="fas:105273951"/>
<feature type="region of interest" description="Disordered" evidence="1">
    <location>
        <begin position="112"/>
        <end position="156"/>
    </location>
</feature>
<protein>
    <submittedName>
        <fullName evidence="3">Uncharacterized protein isoform X1</fullName>
    </submittedName>
</protein>
<organism evidence="2 3">
    <name type="scientific">Fopius arisanus</name>
    <dbReference type="NCBI Taxonomy" id="64838"/>
    <lineage>
        <taxon>Eukaryota</taxon>
        <taxon>Metazoa</taxon>
        <taxon>Ecdysozoa</taxon>
        <taxon>Arthropoda</taxon>
        <taxon>Hexapoda</taxon>
        <taxon>Insecta</taxon>
        <taxon>Pterygota</taxon>
        <taxon>Neoptera</taxon>
        <taxon>Endopterygota</taxon>
        <taxon>Hymenoptera</taxon>
        <taxon>Apocrita</taxon>
        <taxon>Ichneumonoidea</taxon>
        <taxon>Braconidae</taxon>
        <taxon>Opiinae</taxon>
        <taxon>Fopius</taxon>
    </lineage>
</organism>
<evidence type="ECO:0000256" key="1">
    <source>
        <dbReference type="SAM" id="MobiDB-lite"/>
    </source>
</evidence>
<feature type="region of interest" description="Disordered" evidence="1">
    <location>
        <begin position="38"/>
        <end position="94"/>
    </location>
</feature>
<dbReference type="AlphaFoldDB" id="A0A9R1TUJ7"/>
<accession>A0A9R1TUJ7</accession>
<proteinExistence type="predicted"/>
<gene>
    <name evidence="3" type="primary">LOC105273951</name>
</gene>
<evidence type="ECO:0000313" key="2">
    <source>
        <dbReference type="Proteomes" id="UP000694866"/>
    </source>
</evidence>
<dbReference type="OrthoDB" id="7687536at2759"/>
<keyword evidence="2" id="KW-1185">Reference proteome</keyword>
<name>A0A9R1TUJ7_9HYME</name>
<dbReference type="Proteomes" id="UP000694866">
    <property type="component" value="Unplaced"/>
</dbReference>
<evidence type="ECO:0000313" key="3">
    <source>
        <dbReference type="RefSeq" id="XP_011315003.1"/>
    </source>
</evidence>
<feature type="compositionally biased region" description="Basic and acidic residues" evidence="1">
    <location>
        <begin position="143"/>
        <end position="156"/>
    </location>
</feature>
<feature type="compositionally biased region" description="Basic and acidic residues" evidence="1">
    <location>
        <begin position="53"/>
        <end position="63"/>
    </location>
</feature>
<reference evidence="3" key="1">
    <citation type="submission" date="2025-08" db="UniProtKB">
        <authorList>
            <consortium name="RefSeq"/>
        </authorList>
    </citation>
    <scope>IDENTIFICATION</scope>
    <source>
        <strain evidence="3">USDA-PBARC FA_bdor</strain>
        <tissue evidence="3">Whole organism</tissue>
    </source>
</reference>
<feature type="compositionally biased region" description="Basic residues" evidence="1">
    <location>
        <begin position="77"/>
        <end position="89"/>
    </location>
</feature>
<sequence length="233" mass="26298">MGIVSSTFVSLAIQFAWNFQRFLDPRYSRYIESKKNPEAFSPHRAQSEGSTIEDVRPSTKAEESTSIQSNHQENRNRRAAQRRNRRKRPSSFDASLIVTNVSKTGITAARVVSSTPSTLTRQQAPGWDDSSASSTSSSEECDLDARAERIGSSETRGVLEKRHEARSMKFGMSATEEAAFRMTVGRGHFSRSKKDKFLNHLRLEKRLNGLNREFFELACRPHSRPQVDITSAI</sequence>
<dbReference type="RefSeq" id="XP_011315003.1">
    <property type="nucleotide sequence ID" value="XM_011316701.1"/>
</dbReference>